<evidence type="ECO:0000313" key="4">
    <source>
        <dbReference type="Proteomes" id="UP000232323"/>
    </source>
</evidence>
<comment type="caution">
    <text evidence="3">The sequence shown here is derived from an EMBL/GenBank/DDBJ whole genome shotgun (WGS) entry which is preliminary data.</text>
</comment>
<dbReference type="GO" id="GO:0016787">
    <property type="term" value="F:hydrolase activity"/>
    <property type="evidence" value="ECO:0007669"/>
    <property type="project" value="UniProtKB-KW"/>
</dbReference>
<accession>A0A250XH25</accession>
<dbReference type="PANTHER" id="PTHR46521:SF4">
    <property type="entry name" value="SUCROSE-PHOSPHATASE 2-RELATED"/>
    <property type="match status" value="1"/>
</dbReference>
<sequence>MKLLKSTRTRFLDLNIEKLPVSNDNVALTSRDKRRILCCVSPVVNQVSKPKLELSILDNSAKVYFRTRWPSAYMHGSVHGGPWQDIPMQEVTAAAGQLLYADVVQNDRNKNSSVSGSHLLEFVITDRLGSWEKPSYGGNFVITGPGQYKVEGGAIQTVSGPAIMVVSDLDGTMVGDDVATAAFREVWVSTGAVSLVYNTGRSLQSFEQLLKDKAHCMATPDAVGTKVYQRRLLPGSSTKGGEWEEDAEWMLG</sequence>
<dbReference type="OrthoDB" id="531008at2759"/>
<dbReference type="InterPro" id="IPR051518">
    <property type="entry name" value="Sucrose_Phosphatase"/>
</dbReference>
<dbReference type="Gene3D" id="2.60.40.10">
    <property type="entry name" value="Immunoglobulins"/>
    <property type="match status" value="1"/>
</dbReference>
<name>A0A250XH25_9CHLO</name>
<gene>
    <name evidence="3" type="ORF">CEUSTIGMA_g9782.t1</name>
</gene>
<dbReference type="InterPro" id="IPR023214">
    <property type="entry name" value="HAD_sf"/>
</dbReference>
<evidence type="ECO:0000313" key="3">
    <source>
        <dbReference type="EMBL" id="GAX82353.1"/>
    </source>
</evidence>
<dbReference type="Gene3D" id="3.40.50.1000">
    <property type="entry name" value="HAD superfamily/HAD-like"/>
    <property type="match status" value="1"/>
</dbReference>
<keyword evidence="1" id="KW-0378">Hydrolase</keyword>
<dbReference type="STRING" id="1157962.A0A250XH25"/>
<protein>
    <recommendedName>
        <fullName evidence="2">Sucrose phosphatase-like domain-containing protein</fullName>
    </recommendedName>
</protein>
<feature type="domain" description="Sucrose phosphatase-like" evidence="2">
    <location>
        <begin position="162"/>
        <end position="229"/>
    </location>
</feature>
<dbReference type="PANTHER" id="PTHR46521">
    <property type="entry name" value="SUCROSE-PHOSPHATASE 2-RELATED"/>
    <property type="match status" value="1"/>
</dbReference>
<dbReference type="Proteomes" id="UP000232323">
    <property type="component" value="Unassembled WGS sequence"/>
</dbReference>
<dbReference type="AlphaFoldDB" id="A0A250XH25"/>
<organism evidence="3 4">
    <name type="scientific">Chlamydomonas eustigma</name>
    <dbReference type="NCBI Taxonomy" id="1157962"/>
    <lineage>
        <taxon>Eukaryota</taxon>
        <taxon>Viridiplantae</taxon>
        <taxon>Chlorophyta</taxon>
        <taxon>core chlorophytes</taxon>
        <taxon>Chlorophyceae</taxon>
        <taxon>CS clade</taxon>
        <taxon>Chlamydomonadales</taxon>
        <taxon>Chlamydomonadaceae</taxon>
        <taxon>Chlamydomonas</taxon>
    </lineage>
</organism>
<reference evidence="3 4" key="1">
    <citation type="submission" date="2017-08" db="EMBL/GenBank/DDBJ databases">
        <title>Acidophilic green algal genome provides insights into adaptation to an acidic environment.</title>
        <authorList>
            <person name="Hirooka S."/>
            <person name="Hirose Y."/>
            <person name="Kanesaki Y."/>
            <person name="Higuchi S."/>
            <person name="Fujiwara T."/>
            <person name="Onuma R."/>
            <person name="Era A."/>
            <person name="Ohbayashi R."/>
            <person name="Uzuka A."/>
            <person name="Nozaki H."/>
            <person name="Yoshikawa H."/>
            <person name="Miyagishima S.Y."/>
        </authorList>
    </citation>
    <scope>NUCLEOTIDE SEQUENCE [LARGE SCALE GENOMIC DNA]</scope>
    <source>
        <strain evidence="3 4">NIES-2499</strain>
    </source>
</reference>
<dbReference type="Pfam" id="PF05116">
    <property type="entry name" value="S6PP"/>
    <property type="match status" value="1"/>
</dbReference>
<dbReference type="InterPro" id="IPR013783">
    <property type="entry name" value="Ig-like_fold"/>
</dbReference>
<evidence type="ECO:0000259" key="2">
    <source>
        <dbReference type="Pfam" id="PF05116"/>
    </source>
</evidence>
<proteinExistence type="predicted"/>
<evidence type="ECO:0000256" key="1">
    <source>
        <dbReference type="ARBA" id="ARBA00022801"/>
    </source>
</evidence>
<keyword evidence="4" id="KW-1185">Reference proteome</keyword>
<dbReference type="EMBL" id="BEGY01000079">
    <property type="protein sequence ID" value="GAX82353.1"/>
    <property type="molecule type" value="Genomic_DNA"/>
</dbReference>
<dbReference type="InterPro" id="IPR006380">
    <property type="entry name" value="SPP-like_dom"/>
</dbReference>